<reference evidence="3" key="1">
    <citation type="submission" date="2014-11" db="EMBL/GenBank/DDBJ databases">
        <authorList>
            <person name="Wibberg D."/>
        </authorList>
    </citation>
    <scope>NUCLEOTIDE SEQUENCE [LARGE SCALE GENOMIC DNA]</scope>
    <source>
        <strain evidence="3">L3</strain>
    </source>
</reference>
<dbReference type="HOGENOM" id="CLU_1913600_0_0_0"/>
<feature type="transmembrane region" description="Helical" evidence="1">
    <location>
        <begin position="6"/>
        <end position="24"/>
    </location>
</feature>
<gene>
    <name evidence="2" type="ORF">DTL3_0075</name>
</gene>
<name>A0A0C7P058_DEFTU</name>
<protein>
    <submittedName>
        <fullName evidence="2">Uncharacterized protein</fullName>
    </submittedName>
</protein>
<evidence type="ECO:0000313" key="3">
    <source>
        <dbReference type="Proteomes" id="UP000032809"/>
    </source>
</evidence>
<dbReference type="STRING" id="1006576.DTL3_0075"/>
<keyword evidence="1" id="KW-1133">Transmembrane helix</keyword>
<keyword evidence="3" id="KW-1185">Reference proteome</keyword>
<dbReference type="Proteomes" id="UP000032809">
    <property type="component" value="Chromosome I"/>
</dbReference>
<keyword evidence="1" id="KW-0472">Membrane</keyword>
<dbReference type="AlphaFoldDB" id="A0A0C7P058"/>
<evidence type="ECO:0000313" key="2">
    <source>
        <dbReference type="EMBL" id="CEP77409.1"/>
    </source>
</evidence>
<keyword evidence="1" id="KW-0812">Transmembrane</keyword>
<organism evidence="2 3">
    <name type="scientific">Defluviitoga tunisiensis</name>
    <dbReference type="NCBI Taxonomy" id="1006576"/>
    <lineage>
        <taxon>Bacteria</taxon>
        <taxon>Thermotogati</taxon>
        <taxon>Thermotogota</taxon>
        <taxon>Thermotogae</taxon>
        <taxon>Petrotogales</taxon>
        <taxon>Petrotogaceae</taxon>
        <taxon>Defluviitoga</taxon>
    </lineage>
</organism>
<dbReference type="OrthoDB" id="37528at2"/>
<proteinExistence type="predicted"/>
<dbReference type="KEGG" id="dtn:DTL3_0075"/>
<dbReference type="EMBL" id="LN824141">
    <property type="protein sequence ID" value="CEP77409.1"/>
    <property type="molecule type" value="Genomic_DNA"/>
</dbReference>
<evidence type="ECO:0000256" key="1">
    <source>
        <dbReference type="SAM" id="Phobius"/>
    </source>
</evidence>
<sequence>MTKYFFILLIFIPLVCFSFNLYYFPATLHIEDDRLVNFSNQFCIKFNEQIAVLEASSLEEFTELTKLPYSYYAGALIVSKNDYYIVTLPFDVLHKKGIFYSTLVHEIMHYYLESYFDFSEEEQEDIISQFIN</sequence>
<accession>A0A0C7P058</accession>